<evidence type="ECO:0000313" key="4">
    <source>
        <dbReference type="Proteomes" id="UP000054007"/>
    </source>
</evidence>
<dbReference type="InterPro" id="IPR045339">
    <property type="entry name" value="DUF6534"/>
</dbReference>
<organism evidence="3 4">
    <name type="scientific">Cylindrobasidium torrendii FP15055 ss-10</name>
    <dbReference type="NCBI Taxonomy" id="1314674"/>
    <lineage>
        <taxon>Eukaryota</taxon>
        <taxon>Fungi</taxon>
        <taxon>Dikarya</taxon>
        <taxon>Basidiomycota</taxon>
        <taxon>Agaricomycotina</taxon>
        <taxon>Agaricomycetes</taxon>
        <taxon>Agaricomycetidae</taxon>
        <taxon>Agaricales</taxon>
        <taxon>Marasmiineae</taxon>
        <taxon>Physalacriaceae</taxon>
        <taxon>Cylindrobasidium</taxon>
    </lineage>
</organism>
<protein>
    <recommendedName>
        <fullName evidence="2">DUF6534 domain-containing protein</fullName>
    </recommendedName>
</protein>
<keyword evidence="4" id="KW-1185">Reference proteome</keyword>
<dbReference type="Pfam" id="PF20152">
    <property type="entry name" value="DUF6534"/>
    <property type="match status" value="1"/>
</dbReference>
<feature type="transmembrane region" description="Helical" evidence="1">
    <location>
        <begin position="20"/>
        <end position="44"/>
    </location>
</feature>
<dbReference type="AlphaFoldDB" id="A0A0D7B9T2"/>
<dbReference type="PANTHER" id="PTHR40465:SF1">
    <property type="entry name" value="DUF6534 DOMAIN-CONTAINING PROTEIN"/>
    <property type="match status" value="1"/>
</dbReference>
<dbReference type="EMBL" id="KN880538">
    <property type="protein sequence ID" value="KIY67000.1"/>
    <property type="molecule type" value="Genomic_DNA"/>
</dbReference>
<keyword evidence="1" id="KW-0472">Membrane</keyword>
<keyword evidence="1" id="KW-1133">Transmembrane helix</keyword>
<feature type="transmembrane region" description="Helical" evidence="1">
    <location>
        <begin position="102"/>
        <end position="122"/>
    </location>
</feature>
<feature type="transmembrane region" description="Helical" evidence="1">
    <location>
        <begin position="134"/>
        <end position="159"/>
    </location>
</feature>
<dbReference type="PANTHER" id="PTHR40465">
    <property type="entry name" value="CHROMOSOME 1, WHOLE GENOME SHOTGUN SEQUENCE"/>
    <property type="match status" value="1"/>
</dbReference>
<feature type="transmembrane region" description="Helical" evidence="1">
    <location>
        <begin position="56"/>
        <end position="82"/>
    </location>
</feature>
<evidence type="ECO:0000313" key="3">
    <source>
        <dbReference type="EMBL" id="KIY67000.1"/>
    </source>
</evidence>
<feature type="transmembrane region" description="Helical" evidence="1">
    <location>
        <begin position="240"/>
        <end position="261"/>
    </location>
</feature>
<feature type="domain" description="DUF6534" evidence="2">
    <location>
        <begin position="178"/>
        <end position="265"/>
    </location>
</feature>
<dbReference type="OrthoDB" id="3268841at2759"/>
<evidence type="ECO:0000256" key="1">
    <source>
        <dbReference type="SAM" id="Phobius"/>
    </source>
</evidence>
<feature type="transmembrane region" description="Helical" evidence="1">
    <location>
        <begin position="212"/>
        <end position="234"/>
    </location>
</feature>
<dbReference type="Proteomes" id="UP000054007">
    <property type="component" value="Unassembled WGS sequence"/>
</dbReference>
<dbReference type="STRING" id="1314674.A0A0D7B9T2"/>
<proteinExistence type="predicted"/>
<gene>
    <name evidence="3" type="ORF">CYLTODRAFT_454880</name>
</gene>
<reference evidence="3 4" key="1">
    <citation type="journal article" date="2015" name="Fungal Genet. Biol.">
        <title>Evolution of novel wood decay mechanisms in Agaricales revealed by the genome sequences of Fistulina hepatica and Cylindrobasidium torrendii.</title>
        <authorList>
            <person name="Floudas D."/>
            <person name="Held B.W."/>
            <person name="Riley R."/>
            <person name="Nagy L.G."/>
            <person name="Koehler G."/>
            <person name="Ransdell A.S."/>
            <person name="Younus H."/>
            <person name="Chow J."/>
            <person name="Chiniquy J."/>
            <person name="Lipzen A."/>
            <person name="Tritt A."/>
            <person name="Sun H."/>
            <person name="Haridas S."/>
            <person name="LaButti K."/>
            <person name="Ohm R.A."/>
            <person name="Kues U."/>
            <person name="Blanchette R.A."/>
            <person name="Grigoriev I.V."/>
            <person name="Minto R.E."/>
            <person name="Hibbett D.S."/>
        </authorList>
    </citation>
    <scope>NUCLEOTIDE SEQUENCE [LARGE SCALE GENOMIC DNA]</scope>
    <source>
        <strain evidence="3 4">FP15055 ss-10</strain>
    </source>
</reference>
<evidence type="ECO:0000259" key="2">
    <source>
        <dbReference type="Pfam" id="PF20152"/>
    </source>
</evidence>
<sequence>MAPTVLIESTLTPTEHHQAAFLLGPWLIGSFLDVFLQGVLCCQFQHYWDWYQDDKVWLKMSVVGLMLLTTLKTIQCFALIWIQSIEFANDLQGALLLGYNVWWQAYNSLFVSIIGLYVQVYFSYRLLVICKSWYIVGFNAFLFAFGFVSQVMACIYIPTGDIPNTSLWFACHWAGILAGDLMLTLLTIFFLIRSRRNVQSQGVSLITSLVRLTFQSAAPAAVCALFNLVFSQVYTGNDALISVAFNMMLPKLYGISMMWTLNARREIRAVSNGTSRFVGGLGDSSGADLGGTLNSSAGRRSKKVMPQSHELGDFSSHGAIEVSTIQETVKHYDLDDEISSYHLEHKDSDDVVYGDRKVQPLRVRPSQ</sequence>
<feature type="transmembrane region" description="Helical" evidence="1">
    <location>
        <begin position="165"/>
        <end position="192"/>
    </location>
</feature>
<name>A0A0D7B9T2_9AGAR</name>
<keyword evidence="1" id="KW-0812">Transmembrane</keyword>
<accession>A0A0D7B9T2</accession>